<dbReference type="EMBL" id="JBBPBM010000036">
    <property type="protein sequence ID" value="KAK8529999.1"/>
    <property type="molecule type" value="Genomic_DNA"/>
</dbReference>
<evidence type="ECO:0000313" key="1">
    <source>
        <dbReference type="EMBL" id="KAK8529999.1"/>
    </source>
</evidence>
<organism evidence="1 2">
    <name type="scientific">Hibiscus sabdariffa</name>
    <name type="common">roselle</name>
    <dbReference type="NCBI Taxonomy" id="183260"/>
    <lineage>
        <taxon>Eukaryota</taxon>
        <taxon>Viridiplantae</taxon>
        <taxon>Streptophyta</taxon>
        <taxon>Embryophyta</taxon>
        <taxon>Tracheophyta</taxon>
        <taxon>Spermatophyta</taxon>
        <taxon>Magnoliopsida</taxon>
        <taxon>eudicotyledons</taxon>
        <taxon>Gunneridae</taxon>
        <taxon>Pentapetalae</taxon>
        <taxon>rosids</taxon>
        <taxon>malvids</taxon>
        <taxon>Malvales</taxon>
        <taxon>Malvaceae</taxon>
        <taxon>Malvoideae</taxon>
        <taxon>Hibiscus</taxon>
    </lineage>
</organism>
<name>A0ABR2D5E6_9ROSI</name>
<sequence>MVQLTPSSSPLVSHFCFTKQSAVLRKMHCEMVKFSCAGLSWISDKSSCRDCFGLTKVLSSRRYDLTMHATGVYGQQFRRTRRGQVQSQSLYGS</sequence>
<evidence type="ECO:0000313" key="2">
    <source>
        <dbReference type="Proteomes" id="UP001472677"/>
    </source>
</evidence>
<dbReference type="Proteomes" id="UP001472677">
    <property type="component" value="Unassembled WGS sequence"/>
</dbReference>
<comment type="caution">
    <text evidence="1">The sequence shown here is derived from an EMBL/GenBank/DDBJ whole genome shotgun (WGS) entry which is preliminary data.</text>
</comment>
<keyword evidence="2" id="KW-1185">Reference proteome</keyword>
<accession>A0ABR2D5E6</accession>
<gene>
    <name evidence="1" type="ORF">V6N12_060761</name>
</gene>
<proteinExistence type="predicted"/>
<reference evidence="1 2" key="1">
    <citation type="journal article" date="2024" name="G3 (Bethesda)">
        <title>Genome assembly of Hibiscus sabdariffa L. provides insights into metabolisms of medicinal natural products.</title>
        <authorList>
            <person name="Kim T."/>
        </authorList>
    </citation>
    <scope>NUCLEOTIDE SEQUENCE [LARGE SCALE GENOMIC DNA]</scope>
    <source>
        <strain evidence="1">TK-2024</strain>
        <tissue evidence="1">Old leaves</tissue>
    </source>
</reference>
<protein>
    <submittedName>
        <fullName evidence="1">Uncharacterized protein</fullName>
    </submittedName>
</protein>